<dbReference type="KEGG" id="fte:Fluta_2176"/>
<accession>F2IA04</accession>
<evidence type="ECO:0000256" key="2">
    <source>
        <dbReference type="SAM" id="Phobius"/>
    </source>
</evidence>
<keyword evidence="2" id="KW-0472">Membrane</keyword>
<feature type="region of interest" description="Disordered" evidence="1">
    <location>
        <begin position="261"/>
        <end position="297"/>
    </location>
</feature>
<dbReference type="AlphaFoldDB" id="F2IA04"/>
<feature type="transmembrane region" description="Helical" evidence="2">
    <location>
        <begin position="63"/>
        <end position="81"/>
    </location>
</feature>
<feature type="transmembrane region" description="Helical" evidence="2">
    <location>
        <begin position="88"/>
        <end position="106"/>
    </location>
</feature>
<feature type="compositionally biased region" description="Low complexity" evidence="1">
    <location>
        <begin position="274"/>
        <end position="287"/>
    </location>
</feature>
<feature type="transmembrane region" description="Helical" evidence="2">
    <location>
        <begin position="213"/>
        <end position="234"/>
    </location>
</feature>
<keyword evidence="2" id="KW-1133">Transmembrane helix</keyword>
<sequence length="464" mass="54270">MLALPLITLIYDHSFWKKMYVNWKNNKWNYNAIRYFWIPCLFLFLAGLNKLFNGHELRSLRDLYSSFMLLPFLLITARGIFSIRVFKVAVIFVIIECFVGILEYYFKTRSFFVPLNNESMIFNDISIYGTRVFGFATNSPIFGLRCLIALFILEFIPWKRYLKWIFKVILFLGVIVSFNRSVVICCLVFYSLQFVQLAWNQRHSLRQLVRNKYFYDSLVTFILLALVFGSDFMMKGMNRDGVKREELLVQLNTTEKEKKFFDGNSENGLNTEYSNDSSSVQSNNDVSVENRSDTSSSLKQINAQKNSLSILHYPQLKEIYELDSLGAFTRNFLALTESIQSSGRKLIWLNYIQFIEKNPLVGNGSEKLYFTALNPRNNELELMHAHNSFLELFATNGLLLGLMYLLMIGMWWQKKNSPFIITILIYSMMQYGIFWGMSFIDVIFVFLIISNYNNVNFGSKPSRS</sequence>
<keyword evidence="4" id="KW-1185">Reference proteome</keyword>
<reference evidence="4" key="2">
    <citation type="submission" date="2011-02" db="EMBL/GenBank/DDBJ databases">
        <title>The complete genome of Fluviicola taffensis DSM 16823.</title>
        <authorList>
            <consortium name="US DOE Joint Genome Institute (JGI-PGF)"/>
            <person name="Lucas S."/>
            <person name="Copeland A."/>
            <person name="Lapidus A."/>
            <person name="Bruce D."/>
            <person name="Goodwin L."/>
            <person name="Pitluck S."/>
            <person name="Kyrpides N."/>
            <person name="Mavromatis K."/>
            <person name="Ivanova N."/>
            <person name="Mikhailova N."/>
            <person name="Pagani I."/>
            <person name="Chertkov O."/>
            <person name="Detter J.C."/>
            <person name="Han C."/>
            <person name="Tapia R."/>
            <person name="Land M."/>
            <person name="Hauser L."/>
            <person name="Markowitz V."/>
            <person name="Cheng J.-F."/>
            <person name="Hugenholtz P."/>
            <person name="Woyke T."/>
            <person name="Wu D."/>
            <person name="Tindall B."/>
            <person name="Pomrenke H.G."/>
            <person name="Brambilla E."/>
            <person name="Klenk H.-P."/>
            <person name="Eisen J.A."/>
        </authorList>
    </citation>
    <scope>NUCLEOTIDE SEQUENCE [LARGE SCALE GENOMIC DNA]</scope>
    <source>
        <strain evidence="4">DSM 16823 / RW262 / RW262</strain>
    </source>
</reference>
<evidence type="ECO:0000313" key="4">
    <source>
        <dbReference type="Proteomes" id="UP000007463"/>
    </source>
</evidence>
<feature type="transmembrane region" description="Helical" evidence="2">
    <location>
        <begin position="432"/>
        <end position="453"/>
    </location>
</feature>
<evidence type="ECO:0000313" key="3">
    <source>
        <dbReference type="EMBL" id="AEA44162.1"/>
    </source>
</evidence>
<proteinExistence type="predicted"/>
<dbReference type="Proteomes" id="UP000007463">
    <property type="component" value="Chromosome"/>
</dbReference>
<feature type="transmembrane region" description="Helical" evidence="2">
    <location>
        <begin position="389"/>
        <end position="412"/>
    </location>
</feature>
<evidence type="ECO:0000256" key="1">
    <source>
        <dbReference type="SAM" id="MobiDB-lite"/>
    </source>
</evidence>
<feature type="transmembrane region" description="Helical" evidence="2">
    <location>
        <begin position="168"/>
        <end position="193"/>
    </location>
</feature>
<feature type="transmembrane region" description="Helical" evidence="2">
    <location>
        <begin position="32"/>
        <end position="51"/>
    </location>
</feature>
<protein>
    <submittedName>
        <fullName evidence="3">O-antigen polymerase</fullName>
    </submittedName>
</protein>
<feature type="compositionally biased region" description="Polar residues" evidence="1">
    <location>
        <begin position="264"/>
        <end position="273"/>
    </location>
</feature>
<gene>
    <name evidence="3" type="ordered locus">Fluta_2176</name>
</gene>
<dbReference type="STRING" id="755732.Fluta_2176"/>
<reference evidence="3 4" key="1">
    <citation type="journal article" date="2011" name="Stand. Genomic Sci.">
        <title>Complete genome sequence of the gliding freshwater bacterium Fluviicola taffensis type strain (RW262).</title>
        <authorList>
            <person name="Woyke T."/>
            <person name="Chertkov O."/>
            <person name="Lapidus A."/>
            <person name="Nolan M."/>
            <person name="Lucas S."/>
            <person name="Del Rio T.G."/>
            <person name="Tice H."/>
            <person name="Cheng J.F."/>
            <person name="Tapia R."/>
            <person name="Han C."/>
            <person name="Goodwin L."/>
            <person name="Pitluck S."/>
            <person name="Liolios K."/>
            <person name="Pagani I."/>
            <person name="Ivanova N."/>
            <person name="Huntemann M."/>
            <person name="Mavromatis K."/>
            <person name="Mikhailova N."/>
            <person name="Pati A."/>
            <person name="Chen A."/>
            <person name="Palaniappan K."/>
            <person name="Land M."/>
            <person name="Hauser L."/>
            <person name="Brambilla E.M."/>
            <person name="Rohde M."/>
            <person name="Mwirichia R."/>
            <person name="Sikorski J."/>
            <person name="Tindall B.J."/>
            <person name="Goker M."/>
            <person name="Bristow J."/>
            <person name="Eisen J.A."/>
            <person name="Markowitz V."/>
            <person name="Hugenholtz P."/>
            <person name="Klenk H.P."/>
            <person name="Kyrpides N.C."/>
        </authorList>
    </citation>
    <scope>NUCLEOTIDE SEQUENCE [LARGE SCALE GENOMIC DNA]</scope>
    <source>
        <strain evidence="4">DSM 16823 / RW262 / RW262</strain>
    </source>
</reference>
<feature type="transmembrane region" description="Helical" evidence="2">
    <location>
        <begin position="132"/>
        <end position="156"/>
    </location>
</feature>
<keyword evidence="2" id="KW-0812">Transmembrane</keyword>
<organism evidence="3 4">
    <name type="scientific">Fluviicola taffensis (strain DSM 16823 / NCIMB 13979 / RW262)</name>
    <dbReference type="NCBI Taxonomy" id="755732"/>
    <lineage>
        <taxon>Bacteria</taxon>
        <taxon>Pseudomonadati</taxon>
        <taxon>Bacteroidota</taxon>
        <taxon>Flavobacteriia</taxon>
        <taxon>Flavobacteriales</taxon>
        <taxon>Crocinitomicaceae</taxon>
        <taxon>Fluviicola</taxon>
    </lineage>
</organism>
<dbReference type="HOGENOM" id="CLU_588949_0_0_10"/>
<name>F2IA04_FLUTR</name>
<dbReference type="EMBL" id="CP002542">
    <property type="protein sequence ID" value="AEA44162.1"/>
    <property type="molecule type" value="Genomic_DNA"/>
</dbReference>
<dbReference type="eggNOG" id="ENOG5033F4D">
    <property type="taxonomic scope" value="Bacteria"/>
</dbReference>